<keyword evidence="8" id="KW-1185">Reference proteome</keyword>
<dbReference type="PROSITE" id="PS50865">
    <property type="entry name" value="ZF_MYND_2"/>
    <property type="match status" value="1"/>
</dbReference>
<evidence type="ECO:0000313" key="8">
    <source>
        <dbReference type="Proteomes" id="UP000007879"/>
    </source>
</evidence>
<accession>A0A1X7UYP1</accession>
<sequence length="389" mass="43677">MAGASEEMEDGFEVNPLANPKGIKLSCHLCQKPARIQCPSCRSTYYCSVDDQLADWRSIHSQVCSLIASLKPPETHANSDTERKQRKKHQQQTRDRITEMALTEARKHLHNEDYTLAFPPSLLALKLLTDTHGPAHLELTPALLLLAQSSLGQDQLRNAEKFLSQAHWTVLQNSQTSASLHSQLHRNLGLLAAAREEYLMAKKHFAEDIYQSSIAYGTQSIKTVGGLFQLGNIFLKEDKPVVAQSFFNEVIKIWLIHLDGIIQEMIKALQTPPSTFALPGTKDPLDSIDTMNVAERVEARQQLQTVLSLQEIQSPSFAYKACFTLSLLHVIMKEYPQSLAYIDECTKIKTGSSTVIEEREFEVGAETTGKDIEILVATLREKEMFKNDK</sequence>
<dbReference type="Pfam" id="PF01753">
    <property type="entry name" value="zf-MYND"/>
    <property type="match status" value="1"/>
</dbReference>
<feature type="compositionally biased region" description="Basic and acidic residues" evidence="5">
    <location>
        <begin position="73"/>
        <end position="83"/>
    </location>
</feature>
<dbReference type="InterPro" id="IPR053248">
    <property type="entry name" value="Zinc_finger_MYND_domain"/>
</dbReference>
<keyword evidence="2 4" id="KW-0863">Zinc-finger</keyword>
<dbReference type="InterPro" id="IPR011990">
    <property type="entry name" value="TPR-like_helical_dom_sf"/>
</dbReference>
<name>A0A1X7UYP1_AMPQE</name>
<feature type="domain" description="MYND-type" evidence="6">
    <location>
        <begin position="27"/>
        <end position="64"/>
    </location>
</feature>
<reference evidence="8" key="1">
    <citation type="journal article" date="2010" name="Nature">
        <title>The Amphimedon queenslandica genome and the evolution of animal complexity.</title>
        <authorList>
            <person name="Srivastava M."/>
            <person name="Simakov O."/>
            <person name="Chapman J."/>
            <person name="Fahey B."/>
            <person name="Gauthier M.E."/>
            <person name="Mitros T."/>
            <person name="Richards G.S."/>
            <person name="Conaco C."/>
            <person name="Dacre M."/>
            <person name="Hellsten U."/>
            <person name="Larroux C."/>
            <person name="Putnam N.H."/>
            <person name="Stanke M."/>
            <person name="Adamska M."/>
            <person name="Darling A."/>
            <person name="Degnan S.M."/>
            <person name="Oakley T.H."/>
            <person name="Plachetzki D.C."/>
            <person name="Zhai Y."/>
            <person name="Adamski M."/>
            <person name="Calcino A."/>
            <person name="Cummins S.F."/>
            <person name="Goodstein D.M."/>
            <person name="Harris C."/>
            <person name="Jackson D.J."/>
            <person name="Leys S.P."/>
            <person name="Shu S."/>
            <person name="Woodcroft B.J."/>
            <person name="Vervoort M."/>
            <person name="Kosik K.S."/>
            <person name="Manning G."/>
            <person name="Degnan B.M."/>
            <person name="Rokhsar D.S."/>
        </authorList>
    </citation>
    <scope>NUCLEOTIDE SEQUENCE [LARGE SCALE GENOMIC DNA]</scope>
</reference>
<dbReference type="eggNOG" id="ENOG502QSY3">
    <property type="taxonomic scope" value="Eukaryota"/>
</dbReference>
<keyword evidence="1" id="KW-0479">Metal-binding</keyword>
<evidence type="ECO:0000256" key="5">
    <source>
        <dbReference type="SAM" id="MobiDB-lite"/>
    </source>
</evidence>
<dbReference type="PANTHER" id="PTHR46533:SF1">
    <property type="entry name" value="ZINC FINGER MYND DOMAIN-CONTAINING PROTEIN 12"/>
    <property type="match status" value="1"/>
</dbReference>
<proteinExistence type="predicted"/>
<dbReference type="InParanoid" id="A0A1X7UYP1"/>
<organism evidence="7">
    <name type="scientific">Amphimedon queenslandica</name>
    <name type="common">Sponge</name>
    <dbReference type="NCBI Taxonomy" id="400682"/>
    <lineage>
        <taxon>Eukaryota</taxon>
        <taxon>Metazoa</taxon>
        <taxon>Porifera</taxon>
        <taxon>Demospongiae</taxon>
        <taxon>Heteroscleromorpha</taxon>
        <taxon>Haplosclerida</taxon>
        <taxon>Niphatidae</taxon>
        <taxon>Amphimedon</taxon>
    </lineage>
</organism>
<protein>
    <recommendedName>
        <fullName evidence="6">MYND-type domain-containing protein</fullName>
    </recommendedName>
</protein>
<reference evidence="7" key="2">
    <citation type="submission" date="2017-05" db="UniProtKB">
        <authorList>
            <consortium name="EnsemblMetazoa"/>
        </authorList>
    </citation>
    <scope>IDENTIFICATION</scope>
</reference>
<evidence type="ECO:0000259" key="6">
    <source>
        <dbReference type="PROSITE" id="PS50865"/>
    </source>
</evidence>
<dbReference type="EnsemblMetazoa" id="XM_019995944.1">
    <property type="protein sequence ID" value="XP_019851503.1"/>
    <property type="gene ID" value="LOC100633551"/>
</dbReference>
<dbReference type="AlphaFoldDB" id="A0A1X7UYP1"/>
<dbReference type="SUPFAM" id="SSF48452">
    <property type="entry name" value="TPR-like"/>
    <property type="match status" value="1"/>
</dbReference>
<evidence type="ECO:0000256" key="1">
    <source>
        <dbReference type="ARBA" id="ARBA00022723"/>
    </source>
</evidence>
<dbReference type="EnsemblMetazoa" id="Aqu2.1.32893_001">
    <property type="protein sequence ID" value="Aqu2.1.32893_001"/>
    <property type="gene ID" value="Aqu2.1.32893"/>
</dbReference>
<gene>
    <name evidence="7" type="primary">100633551</name>
</gene>
<evidence type="ECO:0000256" key="3">
    <source>
        <dbReference type="ARBA" id="ARBA00022833"/>
    </source>
</evidence>
<dbReference type="PANTHER" id="PTHR46533">
    <property type="entry name" value="ZINC FINGER MYND DOMAIN-CONTAINING PROTEIN 12"/>
    <property type="match status" value="1"/>
</dbReference>
<dbReference type="Gene3D" id="1.25.40.10">
    <property type="entry name" value="Tetratricopeptide repeat domain"/>
    <property type="match status" value="1"/>
</dbReference>
<dbReference type="SUPFAM" id="SSF144232">
    <property type="entry name" value="HIT/MYND zinc finger-like"/>
    <property type="match status" value="1"/>
</dbReference>
<dbReference type="GO" id="GO:0008270">
    <property type="term" value="F:zinc ion binding"/>
    <property type="evidence" value="ECO:0007669"/>
    <property type="project" value="UniProtKB-KW"/>
</dbReference>
<dbReference type="InterPro" id="IPR002893">
    <property type="entry name" value="Znf_MYND"/>
</dbReference>
<evidence type="ECO:0000256" key="2">
    <source>
        <dbReference type="ARBA" id="ARBA00022771"/>
    </source>
</evidence>
<dbReference type="OrthoDB" id="3174329at2759"/>
<feature type="region of interest" description="Disordered" evidence="5">
    <location>
        <begin position="72"/>
        <end position="94"/>
    </location>
</feature>
<evidence type="ECO:0000256" key="4">
    <source>
        <dbReference type="PROSITE-ProRule" id="PRU00134"/>
    </source>
</evidence>
<dbReference type="Proteomes" id="UP000007879">
    <property type="component" value="Unassembled WGS sequence"/>
</dbReference>
<dbReference type="Gene3D" id="6.10.140.2220">
    <property type="match status" value="1"/>
</dbReference>
<evidence type="ECO:0000313" key="7">
    <source>
        <dbReference type="EnsemblMetazoa" id="Aqu2.1.32893_001"/>
    </source>
</evidence>
<keyword evidence="3" id="KW-0862">Zinc</keyword>